<dbReference type="Proteomes" id="UP000214760">
    <property type="component" value="Unassembled WGS sequence"/>
</dbReference>
<evidence type="ECO:0000313" key="4">
    <source>
        <dbReference type="EMBL" id="SFR89160.1"/>
    </source>
</evidence>
<evidence type="ECO:0000259" key="3">
    <source>
        <dbReference type="PROSITE" id="PS51186"/>
    </source>
</evidence>
<dbReference type="EMBL" id="FOZC01000017">
    <property type="protein sequence ID" value="SFR89160.1"/>
    <property type="molecule type" value="Genomic_DNA"/>
</dbReference>
<sequence>MSDTVYSLKTRAEFSATRKELKALEWLCQICHTEDPDMLPWPKEVPECLFFFGSEDDEIIAALGLYRLDPDSCEIKMMTSPEHRRRGLFSAMIDELYSHPEYNDTNFFFCVRPDDRITRLAVESLNPEKLADSFRMDLNLPAPQKFMSDPTDYEVPPLFMTVSREEPSQLFYQFALKGPVIVPDAAFCRADLTPQGTGACFFNFEVRPKLRGKHLGETALRMVLRDLASRHVDHLWLHVEEDAEPAVNLYKKTGFRVTETLSMYLF</sequence>
<keyword evidence="2" id="KW-0012">Acyltransferase</keyword>
<reference evidence="4 5" key="1">
    <citation type="submission" date="2016-10" db="EMBL/GenBank/DDBJ databases">
        <authorList>
            <person name="de Groot N.N."/>
        </authorList>
    </citation>
    <scope>NUCLEOTIDE SEQUENCE [LARGE SCALE GENOMIC DNA]</scope>
    <source>
        <strain evidence="4 5">F</strain>
    </source>
</reference>
<protein>
    <submittedName>
        <fullName evidence="4">Acetyltransferase (GNAT) family protein</fullName>
    </submittedName>
</protein>
<keyword evidence="1 4" id="KW-0808">Transferase</keyword>
<accession>A0A1I6KE60</accession>
<gene>
    <name evidence="4" type="ORF">SAMN02910262_02452</name>
</gene>
<proteinExistence type="predicted"/>
<dbReference type="AlphaFoldDB" id="A0A1I6KE60"/>
<evidence type="ECO:0000313" key="5">
    <source>
        <dbReference type="Proteomes" id="UP000214760"/>
    </source>
</evidence>
<name>A0A1I6KE60_9FIRM</name>
<dbReference type="InterPro" id="IPR016181">
    <property type="entry name" value="Acyl_CoA_acyltransferase"/>
</dbReference>
<dbReference type="Gene3D" id="3.40.630.30">
    <property type="match status" value="2"/>
</dbReference>
<dbReference type="CDD" id="cd04301">
    <property type="entry name" value="NAT_SF"/>
    <property type="match status" value="2"/>
</dbReference>
<dbReference type="Pfam" id="PF00583">
    <property type="entry name" value="Acetyltransf_1"/>
    <property type="match status" value="2"/>
</dbReference>
<dbReference type="SUPFAM" id="SSF55729">
    <property type="entry name" value="Acyl-CoA N-acyltransferases (Nat)"/>
    <property type="match status" value="2"/>
</dbReference>
<organism evidence="4 5">
    <name type="scientific">[Clostridium] aminophilum</name>
    <dbReference type="NCBI Taxonomy" id="1526"/>
    <lineage>
        <taxon>Bacteria</taxon>
        <taxon>Bacillati</taxon>
        <taxon>Bacillota</taxon>
        <taxon>Clostridia</taxon>
        <taxon>Lachnospirales</taxon>
        <taxon>Lachnospiraceae</taxon>
    </lineage>
</organism>
<dbReference type="PROSITE" id="PS51186">
    <property type="entry name" value="GNAT"/>
    <property type="match status" value="1"/>
</dbReference>
<dbReference type="InterPro" id="IPR050680">
    <property type="entry name" value="YpeA/RimI_acetyltransf"/>
</dbReference>
<dbReference type="PANTHER" id="PTHR43420">
    <property type="entry name" value="ACETYLTRANSFERASE"/>
    <property type="match status" value="1"/>
</dbReference>
<dbReference type="GO" id="GO:0016747">
    <property type="term" value="F:acyltransferase activity, transferring groups other than amino-acyl groups"/>
    <property type="evidence" value="ECO:0007669"/>
    <property type="project" value="InterPro"/>
</dbReference>
<evidence type="ECO:0000256" key="1">
    <source>
        <dbReference type="ARBA" id="ARBA00022679"/>
    </source>
</evidence>
<dbReference type="RefSeq" id="WP_031474205.1">
    <property type="nucleotide sequence ID" value="NZ_FOZC01000017.1"/>
</dbReference>
<evidence type="ECO:0000256" key="2">
    <source>
        <dbReference type="ARBA" id="ARBA00023315"/>
    </source>
</evidence>
<feature type="domain" description="N-acetyltransferase" evidence="3">
    <location>
        <begin position="120"/>
        <end position="266"/>
    </location>
</feature>
<dbReference type="InterPro" id="IPR000182">
    <property type="entry name" value="GNAT_dom"/>
</dbReference>